<reference evidence="1" key="1">
    <citation type="submission" date="2022-06" db="EMBL/GenBank/DDBJ databases">
        <title>Genomic Encyclopedia of Archaeal and Bacterial Type Strains, Phase II (KMG-II): from individual species to whole genera.</title>
        <authorList>
            <person name="Goeker M."/>
        </authorList>
    </citation>
    <scope>NUCLEOTIDE SEQUENCE</scope>
    <source>
        <strain evidence="1">DSM 43935</strain>
    </source>
</reference>
<gene>
    <name evidence="1" type="ORF">LX83_005758</name>
</gene>
<dbReference type="RefSeq" id="WP_253777141.1">
    <property type="nucleotide sequence ID" value="NZ_JAMTCK010000016.1"/>
</dbReference>
<organism evidence="1 2">
    <name type="scientific">Goodfellowiella coeruleoviolacea</name>
    <dbReference type="NCBI Taxonomy" id="334858"/>
    <lineage>
        <taxon>Bacteria</taxon>
        <taxon>Bacillati</taxon>
        <taxon>Actinomycetota</taxon>
        <taxon>Actinomycetes</taxon>
        <taxon>Pseudonocardiales</taxon>
        <taxon>Pseudonocardiaceae</taxon>
        <taxon>Goodfellowiella</taxon>
    </lineage>
</organism>
<accession>A0AAE3KNN9</accession>
<dbReference type="Proteomes" id="UP001206128">
    <property type="component" value="Unassembled WGS sequence"/>
</dbReference>
<proteinExistence type="predicted"/>
<dbReference type="AlphaFoldDB" id="A0AAE3KNN9"/>
<evidence type="ECO:0000313" key="2">
    <source>
        <dbReference type="Proteomes" id="UP001206128"/>
    </source>
</evidence>
<protein>
    <submittedName>
        <fullName evidence="1">Uncharacterized protein</fullName>
    </submittedName>
</protein>
<comment type="caution">
    <text evidence="1">The sequence shown here is derived from an EMBL/GenBank/DDBJ whole genome shotgun (WGS) entry which is preliminary data.</text>
</comment>
<dbReference type="EMBL" id="JAMTCK010000016">
    <property type="protein sequence ID" value="MCP2168878.1"/>
    <property type="molecule type" value="Genomic_DNA"/>
</dbReference>
<evidence type="ECO:0000313" key="1">
    <source>
        <dbReference type="EMBL" id="MCP2168878.1"/>
    </source>
</evidence>
<keyword evidence="2" id="KW-1185">Reference proteome</keyword>
<name>A0AAE3KNN9_9PSEU</name>
<sequence length="115" mass="12828">MNIQFERRPDGGVSVNVDTSANPQARVVYDLLRDSEQRLDLLALGAEEARHPELTTTDDYPFWSGNETVAQVLPEHVVIENLWTEEKLFLSHADYIAFVEGYLTALAPEQASGPA</sequence>